<sequence length="330" mass="34005">MNHDDSIAATSLDWSTVVLKESEPPPARPAEDGLLSVLLGILVLSIGGTLLTVIPLLFAGLAVVLAAFAGVEASFLTHHSDALWTLAGASTSTFLLGGAAVGGMTAIGAVKNRRKPNEITGNQLAAAPDPVRELMSDAVLTIEAIKESRAWREGLFTDLDLRAVIWDIGSRVLAATQLHDAITAAAETGSGTLAPEGDQTYVLSCAQIAAAVQALRDAADAVTQLSAELAAADATAQQGTERAERAEQTAERIERLSTAQANAPTTPATAVTDLSETITARTVAYRELRTARPGKPESRNGGTADRARVDGGRGGADGGGRADGHGLTDE</sequence>
<keyword evidence="3" id="KW-0812">Transmembrane</keyword>
<gene>
    <name evidence="4" type="ORF">Rhow_006735</name>
</gene>
<keyword evidence="5" id="KW-1185">Reference proteome</keyword>
<evidence type="ECO:0000313" key="4">
    <source>
        <dbReference type="EMBL" id="GCE42606.1"/>
    </source>
</evidence>
<accession>A0A402CG43</accession>
<protein>
    <submittedName>
        <fullName evidence="4">Uncharacterized protein</fullName>
    </submittedName>
</protein>
<evidence type="ECO:0000256" key="3">
    <source>
        <dbReference type="SAM" id="Phobius"/>
    </source>
</evidence>
<feature type="transmembrane region" description="Helical" evidence="3">
    <location>
        <begin position="82"/>
        <end position="107"/>
    </location>
</feature>
<dbReference type="RefSeq" id="WP_225858353.1">
    <property type="nucleotide sequence ID" value="NZ_BHYM01000060.1"/>
</dbReference>
<feature type="compositionally biased region" description="Basic and acidic residues" evidence="2">
    <location>
        <begin position="287"/>
        <end position="298"/>
    </location>
</feature>
<reference evidence="4 5" key="1">
    <citation type="submission" date="2018-11" db="EMBL/GenBank/DDBJ databases">
        <title>Microbial catabolism of amino acid.</title>
        <authorList>
            <person name="Hibi M."/>
            <person name="Ogawa J."/>
        </authorList>
    </citation>
    <scope>NUCLEOTIDE SEQUENCE [LARGE SCALE GENOMIC DNA]</scope>
    <source>
        <strain evidence="4 5">C31-06</strain>
    </source>
</reference>
<keyword evidence="3" id="KW-0472">Membrane</keyword>
<feature type="transmembrane region" description="Helical" evidence="3">
    <location>
        <begin position="33"/>
        <end position="51"/>
    </location>
</feature>
<organism evidence="4 5">
    <name type="scientific">Rhodococcus wratislaviensis</name>
    <name type="common">Tsukamurella wratislaviensis</name>
    <dbReference type="NCBI Taxonomy" id="44752"/>
    <lineage>
        <taxon>Bacteria</taxon>
        <taxon>Bacillati</taxon>
        <taxon>Actinomycetota</taxon>
        <taxon>Actinomycetes</taxon>
        <taxon>Mycobacteriales</taxon>
        <taxon>Nocardiaceae</taxon>
        <taxon>Rhodococcus</taxon>
    </lineage>
</organism>
<keyword evidence="3" id="KW-1133">Transmembrane helix</keyword>
<keyword evidence="1" id="KW-0175">Coiled coil</keyword>
<proteinExistence type="predicted"/>
<feature type="region of interest" description="Disordered" evidence="2">
    <location>
        <begin position="287"/>
        <end position="330"/>
    </location>
</feature>
<dbReference type="EMBL" id="BHYM01000060">
    <property type="protein sequence ID" value="GCE42606.1"/>
    <property type="molecule type" value="Genomic_DNA"/>
</dbReference>
<feature type="compositionally biased region" description="Basic and acidic residues" evidence="2">
    <location>
        <begin position="320"/>
        <end position="330"/>
    </location>
</feature>
<dbReference type="Proteomes" id="UP000287519">
    <property type="component" value="Unassembled WGS sequence"/>
</dbReference>
<evidence type="ECO:0000313" key="5">
    <source>
        <dbReference type="Proteomes" id="UP000287519"/>
    </source>
</evidence>
<evidence type="ECO:0000256" key="2">
    <source>
        <dbReference type="SAM" id="MobiDB-lite"/>
    </source>
</evidence>
<comment type="caution">
    <text evidence="4">The sequence shown here is derived from an EMBL/GenBank/DDBJ whole genome shotgun (WGS) entry which is preliminary data.</text>
</comment>
<feature type="coiled-coil region" evidence="1">
    <location>
        <begin position="229"/>
        <end position="256"/>
    </location>
</feature>
<evidence type="ECO:0000256" key="1">
    <source>
        <dbReference type="SAM" id="Coils"/>
    </source>
</evidence>
<name>A0A402CG43_RHOWR</name>
<dbReference type="AlphaFoldDB" id="A0A402CG43"/>